<gene>
    <name evidence="1" type="ORF">DL189_25205</name>
</gene>
<evidence type="ECO:0000313" key="1">
    <source>
        <dbReference type="EMBL" id="PXB32784.1"/>
    </source>
</evidence>
<sequence length="180" mass="20434">MAFDFKKEDAAKYGREVYRAFRCKGNHRWDTCVFANESGGYAAVFRHSFRKKIIEDGKEFRRNVIDDETVVAAPDVASFIRATFPQLADAKELKRSGFFTCLRYLAEADAYRRDWPGHDGGVVLIWEGKAYGWKNCLRDAHHEQPGAIAIDTDGHLFIAEGGNDYDGAKCWVAMPEKDDV</sequence>
<dbReference type="EMBL" id="QHMI01000062">
    <property type="protein sequence ID" value="PXB32784.1"/>
    <property type="molecule type" value="Genomic_DNA"/>
</dbReference>
<accession>A0A9X7KX33</accession>
<reference evidence="1 2" key="1">
    <citation type="submission" date="2018-05" db="EMBL/GenBank/DDBJ databases">
        <title>Evaluation of testing and processing parameters for the GenePOC Carba assay.</title>
        <authorList>
            <person name="Walsh T.R."/>
        </authorList>
    </citation>
    <scope>NUCLEOTIDE SEQUENCE [LARGE SCALE GENOMIC DNA]</scope>
    <source>
        <strain evidence="1 2">PECIMP</strain>
    </source>
</reference>
<dbReference type="AlphaFoldDB" id="A0A9X7KX33"/>
<dbReference type="Proteomes" id="UP000246375">
    <property type="component" value="Unassembled WGS sequence"/>
</dbReference>
<name>A0A9X7KX33_9ENTR</name>
<protein>
    <submittedName>
        <fullName evidence="1">Antirestriction protein ArdR</fullName>
    </submittedName>
</protein>
<evidence type="ECO:0000313" key="2">
    <source>
        <dbReference type="Proteomes" id="UP000246375"/>
    </source>
</evidence>
<organism evidence="1 2">
    <name type="scientific">Enterobacter hormaechei</name>
    <dbReference type="NCBI Taxonomy" id="158836"/>
    <lineage>
        <taxon>Bacteria</taxon>
        <taxon>Pseudomonadati</taxon>
        <taxon>Pseudomonadota</taxon>
        <taxon>Gammaproteobacteria</taxon>
        <taxon>Enterobacterales</taxon>
        <taxon>Enterobacteriaceae</taxon>
        <taxon>Enterobacter</taxon>
        <taxon>Enterobacter cloacae complex</taxon>
    </lineage>
</organism>
<proteinExistence type="predicted"/>
<comment type="caution">
    <text evidence="1">The sequence shown here is derived from an EMBL/GenBank/DDBJ whole genome shotgun (WGS) entry which is preliminary data.</text>
</comment>
<dbReference type="RefSeq" id="WP_077255510.1">
    <property type="nucleotide sequence ID" value="NZ_BEFY01000122.1"/>
</dbReference>